<evidence type="ECO:0000313" key="3">
    <source>
        <dbReference type="WBParaSite" id="PgR054_g059_t02"/>
    </source>
</evidence>
<reference evidence="2 3" key="1">
    <citation type="submission" date="2022-11" db="UniProtKB">
        <authorList>
            <consortium name="WormBaseParasite"/>
        </authorList>
    </citation>
    <scope>IDENTIFICATION</scope>
</reference>
<evidence type="ECO:0000313" key="2">
    <source>
        <dbReference type="WBParaSite" id="PgR054_g059_t01"/>
    </source>
</evidence>
<proteinExistence type="predicted"/>
<protein>
    <submittedName>
        <fullName evidence="2 3">Uncharacterized protein</fullName>
    </submittedName>
</protein>
<dbReference type="WBParaSite" id="PgR054_g059_t01">
    <property type="protein sequence ID" value="PgR054_g059_t01"/>
    <property type="gene ID" value="PgR054_g059"/>
</dbReference>
<dbReference type="Proteomes" id="UP000887569">
    <property type="component" value="Unplaced"/>
</dbReference>
<dbReference type="AlphaFoldDB" id="A0A915BRN5"/>
<dbReference type="WBParaSite" id="PgR054_g059_t04">
    <property type="protein sequence ID" value="PgR054_g059_t04"/>
    <property type="gene ID" value="PgR054_g059"/>
</dbReference>
<keyword evidence="1" id="KW-1185">Reference proteome</keyword>
<dbReference type="WBParaSite" id="PgR054_g059_t06">
    <property type="protein sequence ID" value="PgR054_g059_t06"/>
    <property type="gene ID" value="PgR054_g059"/>
</dbReference>
<evidence type="ECO:0000313" key="1">
    <source>
        <dbReference type="Proteomes" id="UP000887569"/>
    </source>
</evidence>
<accession>A0A915BRN5</accession>
<dbReference type="WBParaSite" id="PgR054_g059_t02">
    <property type="protein sequence ID" value="PgR054_g059_t02"/>
    <property type="gene ID" value="PgR054_g059"/>
</dbReference>
<name>A0A915BRN5_PARUN</name>
<organism evidence="1 4">
    <name type="scientific">Parascaris univalens</name>
    <name type="common">Nematode worm</name>
    <dbReference type="NCBI Taxonomy" id="6257"/>
    <lineage>
        <taxon>Eukaryota</taxon>
        <taxon>Metazoa</taxon>
        <taxon>Ecdysozoa</taxon>
        <taxon>Nematoda</taxon>
        <taxon>Chromadorea</taxon>
        <taxon>Rhabditida</taxon>
        <taxon>Spirurina</taxon>
        <taxon>Ascaridomorpha</taxon>
        <taxon>Ascaridoidea</taxon>
        <taxon>Ascarididae</taxon>
        <taxon>Parascaris</taxon>
    </lineage>
</organism>
<evidence type="ECO:0000313" key="4">
    <source>
        <dbReference type="WBParaSite" id="PgR054_g059_t06"/>
    </source>
</evidence>
<dbReference type="WBParaSite" id="PgR054_g059_t05">
    <property type="protein sequence ID" value="PgR054_g059_t05"/>
    <property type="gene ID" value="PgR054_g059"/>
</dbReference>
<dbReference type="WBParaSite" id="PgR054_g059_t03">
    <property type="protein sequence ID" value="PgR054_g059_t03"/>
    <property type="gene ID" value="PgR054_g059"/>
</dbReference>
<sequence length="118" mass="13208">MVIVGALRKLFELLNVQHRIFYITSIAVDQSRRIVAFICRFGYLSCWLYSPFSLSSPSLCHCCDSFVASDKVQSFPVPSTTSLQIPPPLTSKYSSGSASFPSCVFQILQRFISCLLLK</sequence>